<keyword evidence="3" id="KW-0269">Exonuclease</keyword>
<dbReference type="EMBL" id="CP035464">
    <property type="protein sequence ID" value="QAY32607.1"/>
    <property type="molecule type" value="Genomic_DNA"/>
</dbReference>
<dbReference type="CDD" id="cd06127">
    <property type="entry name" value="DEDDh"/>
    <property type="match status" value="1"/>
</dbReference>
<proteinExistence type="predicted"/>
<dbReference type="Gene3D" id="3.30.420.10">
    <property type="entry name" value="Ribonuclease H-like superfamily/Ribonuclease H"/>
    <property type="match status" value="1"/>
</dbReference>
<feature type="domain" description="Exonuclease" evidence="1">
    <location>
        <begin position="24"/>
        <end position="207"/>
    </location>
</feature>
<dbReference type="Pfam" id="PF00929">
    <property type="entry name" value="RNase_T"/>
    <property type="match status" value="1"/>
</dbReference>
<gene>
    <name evidence="3" type="ORF">BIGA_0666</name>
    <name evidence="4" type="ORF">ESN35_03555</name>
    <name evidence="2" type="ORF">K8U73_06240</name>
</gene>
<sequence length="248" mass="27654">MTNLKDALEAAPVQDADTPLGQSRLLGFDTETTGVAMGRDAIVSATLVLRDPRSAHDGDVIDTWIINPHRRMSPGASKVNGFTDAFLAEHGEEPIDAIERIASLIALAQSKRIPLLAYNAPFDIRMLAGDLNRWQLRPMEERLDGRAMLVVDPLVIDRSVSRRSGKRTLEYTTEYYGVEPDGDFHDATADTIAAVDLIAPMTTLYPQVGHITLEGLMDWQRHAYGTWRESYNRWLAGRGRAPVRESWL</sequence>
<evidence type="ECO:0000313" key="4">
    <source>
        <dbReference type="EMBL" id="QAY32607.1"/>
    </source>
</evidence>
<protein>
    <submittedName>
        <fullName evidence="3">DNA polymerase III epsilon subunit-like 3'-5' exonuclease</fullName>
    </submittedName>
    <submittedName>
        <fullName evidence="2">DNA polymerase III subunit epsilon</fullName>
    </submittedName>
</protein>
<reference evidence="2" key="3">
    <citation type="journal article" date="2021" name="PeerJ">
        <title>Extensive microbial diversity within the chicken gut microbiome revealed by metagenomics and culture.</title>
        <authorList>
            <person name="Gilroy R."/>
            <person name="Ravi A."/>
            <person name="Getino M."/>
            <person name="Pursley I."/>
            <person name="Horton D.L."/>
            <person name="Alikhan N.F."/>
            <person name="Baker D."/>
            <person name="Gharbi K."/>
            <person name="Hall N."/>
            <person name="Watson M."/>
            <person name="Adriaenssens E.M."/>
            <person name="Foster-Nyarko E."/>
            <person name="Jarju S."/>
            <person name="Secka A."/>
            <person name="Antonio M."/>
            <person name="Oren A."/>
            <person name="Chaudhuri R.R."/>
            <person name="La Ragione R."/>
            <person name="Hildebrand F."/>
            <person name="Pallen M.J."/>
        </authorList>
    </citation>
    <scope>NUCLEOTIDE SEQUENCE</scope>
    <source>
        <strain evidence="2">ChiBcolR7-4860</strain>
    </source>
</reference>
<dbReference type="InterPro" id="IPR036397">
    <property type="entry name" value="RNaseH_sf"/>
</dbReference>
<organism evidence="3 5">
    <name type="scientific">Bifidobacterium pullorum subsp. gallinarum</name>
    <dbReference type="NCBI Taxonomy" id="78344"/>
    <lineage>
        <taxon>Bacteria</taxon>
        <taxon>Bacillati</taxon>
        <taxon>Actinomycetota</taxon>
        <taxon>Actinomycetes</taxon>
        <taxon>Bifidobacteriales</taxon>
        <taxon>Bifidobacteriaceae</taxon>
        <taxon>Bifidobacterium</taxon>
    </lineage>
</organism>
<dbReference type="OrthoDB" id="9791657at2"/>
<dbReference type="eggNOG" id="COG0847">
    <property type="taxonomic scope" value="Bacteria"/>
</dbReference>
<reference evidence="4 6" key="2">
    <citation type="submission" date="2019-01" db="EMBL/GenBank/DDBJ databases">
        <title>Complete genome sequence of Bifidobacterium gallinarum CACC 514.</title>
        <authorList>
            <person name="Jung M."/>
        </authorList>
    </citation>
    <scope>NUCLEOTIDE SEQUENCE [LARGE SCALE GENOMIC DNA]</scope>
    <source>
        <strain evidence="4 6">CACC 514</strain>
    </source>
</reference>
<keyword evidence="3" id="KW-0540">Nuclease</keyword>
<dbReference type="STRING" id="78344.BIGA_0666"/>
<dbReference type="Proteomes" id="UP000293589">
    <property type="component" value="Chromosome"/>
</dbReference>
<dbReference type="EMBL" id="JGYX01000002">
    <property type="protein sequence ID" value="KFI61233.1"/>
    <property type="molecule type" value="Genomic_DNA"/>
</dbReference>
<accession>A0A087AR33</accession>
<dbReference type="Proteomes" id="UP000029046">
    <property type="component" value="Unassembled WGS sequence"/>
</dbReference>
<reference evidence="3 5" key="1">
    <citation type="submission" date="2014-03" db="EMBL/GenBank/DDBJ databases">
        <title>Genomics of Bifidobacteria.</title>
        <authorList>
            <person name="Ventura M."/>
            <person name="Milani C."/>
            <person name="Lugli G.A."/>
        </authorList>
    </citation>
    <scope>NUCLEOTIDE SEQUENCE [LARGE SCALE GENOMIC DNA]</scope>
    <source>
        <strain evidence="3 5">LMG 11586</strain>
    </source>
</reference>
<dbReference type="GO" id="GO:0004527">
    <property type="term" value="F:exonuclease activity"/>
    <property type="evidence" value="ECO:0007669"/>
    <property type="project" value="UniProtKB-KW"/>
</dbReference>
<dbReference type="KEGG" id="bgx:ESN35_03555"/>
<dbReference type="SMART" id="SM00479">
    <property type="entry name" value="EXOIII"/>
    <property type="match status" value="1"/>
</dbReference>
<keyword evidence="3" id="KW-0378">Hydrolase</keyword>
<dbReference type="SUPFAM" id="SSF53098">
    <property type="entry name" value="Ribonuclease H-like"/>
    <property type="match status" value="1"/>
</dbReference>
<evidence type="ECO:0000313" key="3">
    <source>
        <dbReference type="EMBL" id="KFI61233.1"/>
    </source>
</evidence>
<dbReference type="RefSeq" id="WP_033505965.1">
    <property type="nucleotide sequence ID" value="NZ_CP035464.1"/>
</dbReference>
<name>A0A087AR33_9BIFI</name>
<dbReference type="EMBL" id="DYUX01000023">
    <property type="protein sequence ID" value="HJG41966.1"/>
    <property type="molecule type" value="Genomic_DNA"/>
</dbReference>
<reference evidence="2" key="4">
    <citation type="submission" date="2021-09" db="EMBL/GenBank/DDBJ databases">
        <authorList>
            <person name="Gilroy R."/>
        </authorList>
    </citation>
    <scope>NUCLEOTIDE SEQUENCE</scope>
    <source>
        <strain evidence="2">ChiBcolR7-4860</strain>
    </source>
</reference>
<dbReference type="AlphaFoldDB" id="A0A087AR33"/>
<evidence type="ECO:0000313" key="5">
    <source>
        <dbReference type="Proteomes" id="UP000029046"/>
    </source>
</evidence>
<evidence type="ECO:0000313" key="2">
    <source>
        <dbReference type="EMBL" id="HJG41966.1"/>
    </source>
</evidence>
<evidence type="ECO:0000259" key="1">
    <source>
        <dbReference type="SMART" id="SM00479"/>
    </source>
</evidence>
<dbReference type="GO" id="GO:0003676">
    <property type="term" value="F:nucleic acid binding"/>
    <property type="evidence" value="ECO:0007669"/>
    <property type="project" value="InterPro"/>
</dbReference>
<dbReference type="Proteomes" id="UP000786560">
    <property type="component" value="Unassembled WGS sequence"/>
</dbReference>
<evidence type="ECO:0000313" key="6">
    <source>
        <dbReference type="Proteomes" id="UP000293589"/>
    </source>
</evidence>
<dbReference type="InterPro" id="IPR012337">
    <property type="entry name" value="RNaseH-like_sf"/>
</dbReference>
<keyword evidence="5" id="KW-1185">Reference proteome</keyword>
<dbReference type="InterPro" id="IPR013520">
    <property type="entry name" value="Ribonucl_H"/>
</dbReference>